<comment type="caution">
    <text evidence="1">The sequence shown here is derived from an EMBL/GenBank/DDBJ whole genome shotgun (WGS) entry which is preliminary data.</text>
</comment>
<accession>A0A1E8Q1A3</accession>
<organism evidence="1 2">
    <name type="scientific">Mycolicibacterium grossiae</name>
    <dbReference type="NCBI Taxonomy" id="1552759"/>
    <lineage>
        <taxon>Bacteria</taxon>
        <taxon>Bacillati</taxon>
        <taxon>Actinomycetota</taxon>
        <taxon>Actinomycetes</taxon>
        <taxon>Mycobacteriales</taxon>
        <taxon>Mycobacteriaceae</taxon>
        <taxon>Mycolicibacterium</taxon>
    </lineage>
</organism>
<gene>
    <name evidence="1" type="ORF">BEL07_18995</name>
</gene>
<dbReference type="Proteomes" id="UP000178953">
    <property type="component" value="Unassembled WGS sequence"/>
</dbReference>
<sequence length="310" mass="34829">MKRGSPWTAPAMPDIRGALRRGFVELIERHSAALMDDPDLRSVRNPAQLRRRNNLARELAASLDEMRTEVQALDRAGLYWVARDMVPVVTAAAQTLPEWTPDLVLPSDAGMLCWAKPAGTMPFHDKGSVPWDGAWWWRRADGVLQIQVASRLTQRQDLLEPFGISTPLWSGTTLLVNPDVPRTAEVNGDPDASQMVRILGATWLLMDQRTVAETRTLQPTKATAPPDTVVPPSSVSMVELRRKLPESRERTTTSTAAERTYHSRWWVEGHWRQQACGPGWSQRKPLYITDYEKGPAGAPMKSAKVHVFRR</sequence>
<keyword evidence="2" id="KW-1185">Reference proteome</keyword>
<dbReference type="EMBL" id="MCHX01000046">
    <property type="protein sequence ID" value="OFJ52167.1"/>
    <property type="molecule type" value="Genomic_DNA"/>
</dbReference>
<dbReference type="AlphaFoldDB" id="A0A1E8Q1A3"/>
<evidence type="ECO:0000313" key="1">
    <source>
        <dbReference type="EMBL" id="OFJ52167.1"/>
    </source>
</evidence>
<reference evidence="1 2" key="1">
    <citation type="submission" date="2016-09" db="EMBL/GenBank/DDBJ databases">
        <title>genome sequence of Mycobacterium sp. 739 SCH.</title>
        <authorList>
            <person name="Greninger A.L."/>
            <person name="Qin X."/>
            <person name="Jerome K."/>
            <person name="Vora S."/>
            <person name="Quinn K."/>
        </authorList>
    </citation>
    <scope>NUCLEOTIDE SEQUENCE [LARGE SCALE GENOMIC DNA]</scope>
    <source>
        <strain evidence="1 2">SCH</strain>
    </source>
</reference>
<evidence type="ECO:0000313" key="2">
    <source>
        <dbReference type="Proteomes" id="UP000178953"/>
    </source>
</evidence>
<protein>
    <submittedName>
        <fullName evidence="1">Uncharacterized protein</fullName>
    </submittedName>
</protein>
<name>A0A1E8Q1A3_9MYCO</name>
<proteinExistence type="predicted"/>